<protein>
    <submittedName>
        <fullName evidence="1">DNA alkylation repair enzyme</fullName>
    </submittedName>
</protein>
<dbReference type="Pfam" id="PF08713">
    <property type="entry name" value="DNA_alkylation"/>
    <property type="match status" value="1"/>
</dbReference>
<sequence>MNVIQEIRNSLHNNITRTSTAASFGFKTETGEYAEYDQFIGISVPNLRKIATIFSEISISDIQFFLSSKINEERTFALLVLIKQFQKSVEHIKDELYHFYMRNLQHINNWNLIDLSAPLIVGHYLYDKNRTILFTLAQSHYWWERRIAIVATLYFIRKNDLKCTFQIAELLLNDEHKLLHKGVGWMLREAGKKEKDALIKFLNIHTIHMPRTMLRYAIEKFDSTEKAFYMRK</sequence>
<dbReference type="RefSeq" id="WP_323721859.1">
    <property type="nucleotide sequence ID" value="NZ_CP110343.1"/>
</dbReference>
<dbReference type="CDD" id="cd06561">
    <property type="entry name" value="AlkD_like"/>
    <property type="match status" value="1"/>
</dbReference>
<keyword evidence="2" id="KW-1185">Reference proteome</keyword>
<dbReference type="InterPro" id="IPR014825">
    <property type="entry name" value="DNA_alkylation"/>
</dbReference>
<name>A0ABZ0UQN9_9RICK</name>
<dbReference type="EMBL" id="CP110343">
    <property type="protein sequence ID" value="WPX97877.1"/>
    <property type="molecule type" value="Genomic_DNA"/>
</dbReference>
<dbReference type="PANTHER" id="PTHR34070">
    <property type="entry name" value="ARMADILLO-TYPE FOLD"/>
    <property type="match status" value="1"/>
</dbReference>
<accession>A0ABZ0UQN9</accession>
<dbReference type="Gene3D" id="1.25.10.90">
    <property type="match status" value="1"/>
</dbReference>
<gene>
    <name evidence="1" type="ORF">Fokcrypt_00400</name>
</gene>
<proteinExistence type="predicted"/>
<dbReference type="InterPro" id="IPR016024">
    <property type="entry name" value="ARM-type_fold"/>
</dbReference>
<dbReference type="Proteomes" id="UP001325140">
    <property type="component" value="Chromosome"/>
</dbReference>
<evidence type="ECO:0000313" key="1">
    <source>
        <dbReference type="EMBL" id="WPX97877.1"/>
    </source>
</evidence>
<dbReference type="SUPFAM" id="SSF48371">
    <property type="entry name" value="ARM repeat"/>
    <property type="match status" value="1"/>
</dbReference>
<organism evidence="1 2">
    <name type="scientific">Candidatus Fokinia crypta</name>
    <dbReference type="NCBI Taxonomy" id="1920990"/>
    <lineage>
        <taxon>Bacteria</taxon>
        <taxon>Pseudomonadati</taxon>
        <taxon>Pseudomonadota</taxon>
        <taxon>Alphaproteobacteria</taxon>
        <taxon>Rickettsiales</taxon>
        <taxon>Candidatus Midichloriaceae</taxon>
        <taxon>Candidatus Fokinia</taxon>
    </lineage>
</organism>
<evidence type="ECO:0000313" key="2">
    <source>
        <dbReference type="Proteomes" id="UP001325140"/>
    </source>
</evidence>
<reference evidence="1" key="1">
    <citation type="submission" date="2022-10" db="EMBL/GenBank/DDBJ databases">
        <title>Host association and intracellularity evolved multiple times independently in the Rickettsiales.</title>
        <authorList>
            <person name="Castelli M."/>
            <person name="Nardi T."/>
            <person name="Gammuto L."/>
            <person name="Bellinzona G."/>
            <person name="Sabaneyeva E."/>
            <person name="Potekhin A."/>
            <person name="Serra V."/>
            <person name="Petroni G."/>
            <person name="Sassera D."/>
        </authorList>
    </citation>
    <scope>NUCLEOTIDE SEQUENCE [LARGE SCALE GENOMIC DNA]</scope>
    <source>
        <strain evidence="1">US_Bl 11III1</strain>
    </source>
</reference>
<dbReference type="PANTHER" id="PTHR34070:SF1">
    <property type="entry name" value="DNA ALKYLATION REPAIR PROTEIN"/>
    <property type="match status" value="1"/>
</dbReference>